<dbReference type="NCBIfam" id="TIGR01726">
    <property type="entry name" value="HEQRo_perm_3TM"/>
    <property type="match status" value="1"/>
</dbReference>
<keyword evidence="2 8" id="KW-0813">Transport</keyword>
<feature type="transmembrane region" description="Helical" evidence="8">
    <location>
        <begin position="105"/>
        <end position="131"/>
    </location>
</feature>
<dbReference type="InterPro" id="IPR000515">
    <property type="entry name" value="MetI-like"/>
</dbReference>
<keyword evidence="12" id="KW-1185">Reference proteome</keyword>
<feature type="transmembrane region" description="Helical" evidence="8">
    <location>
        <begin position="66"/>
        <end position="93"/>
    </location>
</feature>
<feature type="region of interest" description="Disordered" evidence="9">
    <location>
        <begin position="301"/>
        <end position="324"/>
    </location>
</feature>
<protein>
    <submittedName>
        <fullName evidence="11">Amino acid ABC transporter permease</fullName>
    </submittedName>
</protein>
<accession>A0ABW1F6N1</accession>
<name>A0ABW1F6N1_9ACTN</name>
<keyword evidence="4 8" id="KW-0812">Transmembrane</keyword>
<comment type="similarity">
    <text evidence="8">Belongs to the binding-protein-dependent transport system permease family.</text>
</comment>
<gene>
    <name evidence="11" type="ORF">ACFP0N_34190</name>
</gene>
<evidence type="ECO:0000256" key="2">
    <source>
        <dbReference type="ARBA" id="ARBA00022448"/>
    </source>
</evidence>
<evidence type="ECO:0000313" key="11">
    <source>
        <dbReference type="EMBL" id="MFC5890026.1"/>
    </source>
</evidence>
<dbReference type="PROSITE" id="PS50928">
    <property type="entry name" value="ABC_TM1"/>
    <property type="match status" value="1"/>
</dbReference>
<dbReference type="InterPro" id="IPR010065">
    <property type="entry name" value="AA_ABC_transptr_permease_3TM"/>
</dbReference>
<dbReference type="Pfam" id="PF00528">
    <property type="entry name" value="BPD_transp_1"/>
    <property type="match status" value="1"/>
</dbReference>
<evidence type="ECO:0000256" key="1">
    <source>
        <dbReference type="ARBA" id="ARBA00004651"/>
    </source>
</evidence>
<dbReference type="Gene3D" id="1.10.3720.10">
    <property type="entry name" value="MetI-like"/>
    <property type="match status" value="1"/>
</dbReference>
<evidence type="ECO:0000259" key="10">
    <source>
        <dbReference type="PROSITE" id="PS50928"/>
    </source>
</evidence>
<feature type="transmembrane region" description="Helical" evidence="8">
    <location>
        <begin position="151"/>
        <end position="170"/>
    </location>
</feature>
<dbReference type="PANTHER" id="PTHR30614">
    <property type="entry name" value="MEMBRANE COMPONENT OF AMINO ACID ABC TRANSPORTER"/>
    <property type="match status" value="1"/>
</dbReference>
<dbReference type="PANTHER" id="PTHR30614:SF0">
    <property type="entry name" value="L-CYSTINE TRANSPORT SYSTEM PERMEASE PROTEIN TCYL"/>
    <property type="match status" value="1"/>
</dbReference>
<reference evidence="12" key="1">
    <citation type="journal article" date="2019" name="Int. J. Syst. Evol. Microbiol.">
        <title>The Global Catalogue of Microorganisms (GCM) 10K type strain sequencing project: providing services to taxonomists for standard genome sequencing and annotation.</title>
        <authorList>
            <consortium name="The Broad Institute Genomics Platform"/>
            <consortium name="The Broad Institute Genome Sequencing Center for Infectious Disease"/>
            <person name="Wu L."/>
            <person name="Ma J."/>
        </authorList>
    </citation>
    <scope>NUCLEOTIDE SEQUENCE [LARGE SCALE GENOMIC DNA]</scope>
    <source>
        <strain evidence="12">CGMCC 4.1469</strain>
    </source>
</reference>
<evidence type="ECO:0000256" key="9">
    <source>
        <dbReference type="SAM" id="MobiDB-lite"/>
    </source>
</evidence>
<proteinExistence type="inferred from homology"/>
<comment type="subcellular location">
    <subcellularLocation>
        <location evidence="1 8">Cell membrane</location>
        <topology evidence="1 8">Multi-pass membrane protein</topology>
    </subcellularLocation>
</comment>
<dbReference type="InterPro" id="IPR035906">
    <property type="entry name" value="MetI-like_sf"/>
</dbReference>
<feature type="transmembrane region" description="Helical" evidence="8">
    <location>
        <begin position="28"/>
        <end position="46"/>
    </location>
</feature>
<keyword evidence="6 8" id="KW-1133">Transmembrane helix</keyword>
<dbReference type="InterPro" id="IPR043429">
    <property type="entry name" value="ArtM/GltK/GlnP/TcyL/YhdX-like"/>
</dbReference>
<feature type="domain" description="ABC transmembrane type-1" evidence="10">
    <location>
        <begin position="69"/>
        <end position="275"/>
    </location>
</feature>
<evidence type="ECO:0000256" key="6">
    <source>
        <dbReference type="ARBA" id="ARBA00022989"/>
    </source>
</evidence>
<dbReference type="Proteomes" id="UP001596067">
    <property type="component" value="Unassembled WGS sequence"/>
</dbReference>
<dbReference type="EMBL" id="JBHSOD010000070">
    <property type="protein sequence ID" value="MFC5890026.1"/>
    <property type="molecule type" value="Genomic_DNA"/>
</dbReference>
<dbReference type="RefSeq" id="WP_313765502.1">
    <property type="nucleotide sequence ID" value="NZ_BAAAVH010000002.1"/>
</dbReference>
<evidence type="ECO:0000313" key="12">
    <source>
        <dbReference type="Proteomes" id="UP001596067"/>
    </source>
</evidence>
<dbReference type="SUPFAM" id="SSF161098">
    <property type="entry name" value="MetI-like"/>
    <property type="match status" value="1"/>
</dbReference>
<comment type="caution">
    <text evidence="11">The sequence shown here is derived from an EMBL/GenBank/DDBJ whole genome shotgun (WGS) entry which is preliminary data.</text>
</comment>
<keyword evidence="3" id="KW-1003">Cell membrane</keyword>
<evidence type="ECO:0000256" key="4">
    <source>
        <dbReference type="ARBA" id="ARBA00022692"/>
    </source>
</evidence>
<sequence length="324" mass="35592">MNSLDKGHAEKGRPETIKAVPVRHPGRWAGAAVIAVLAAMLVSALFTNPAFKWDIVGKYLFHDSIVHGMLVTLELTALSMLMGVVGGIILAVMRLSANPLLSATAWVYIWVFRGTPVLVQLVFWNFLGLIWAKLSIGVPWGPEFWSESTNVLIPTFVAALLGLGLNEAAYMAEIVRGGIQSVDLGQTEASHALGMSQFQTMRRIVLPQAMRVIIPPTGNETISMLKTTSLVSVISLEEIFRAGQVIYSRNYQNIPILIVVSLWYLFFTSVLTIGQYYIERHYARGSNRTLPPTPLQRVRGLFRGKPTPKKTTDVVPGLEGGGHV</sequence>
<dbReference type="CDD" id="cd06261">
    <property type="entry name" value="TM_PBP2"/>
    <property type="match status" value="1"/>
</dbReference>
<feature type="transmembrane region" description="Helical" evidence="8">
    <location>
        <begin position="256"/>
        <end position="278"/>
    </location>
</feature>
<keyword evidence="7 8" id="KW-0472">Membrane</keyword>
<evidence type="ECO:0000256" key="5">
    <source>
        <dbReference type="ARBA" id="ARBA00022970"/>
    </source>
</evidence>
<evidence type="ECO:0000256" key="3">
    <source>
        <dbReference type="ARBA" id="ARBA00022475"/>
    </source>
</evidence>
<evidence type="ECO:0000256" key="8">
    <source>
        <dbReference type="RuleBase" id="RU363032"/>
    </source>
</evidence>
<organism evidence="11 12">
    <name type="scientific">Kitasatospora aburaviensis</name>
    <dbReference type="NCBI Taxonomy" id="67265"/>
    <lineage>
        <taxon>Bacteria</taxon>
        <taxon>Bacillati</taxon>
        <taxon>Actinomycetota</taxon>
        <taxon>Actinomycetes</taxon>
        <taxon>Kitasatosporales</taxon>
        <taxon>Streptomycetaceae</taxon>
        <taxon>Kitasatospora</taxon>
    </lineage>
</organism>
<keyword evidence="5" id="KW-0029">Amino-acid transport</keyword>
<evidence type="ECO:0000256" key="7">
    <source>
        <dbReference type="ARBA" id="ARBA00023136"/>
    </source>
</evidence>